<accession>A0ABY8UYM2</accession>
<dbReference type="Proteomes" id="UP001236652">
    <property type="component" value="Chromosome"/>
</dbReference>
<evidence type="ECO:0000313" key="1">
    <source>
        <dbReference type="EMBL" id="WIF97861.1"/>
    </source>
</evidence>
<reference evidence="1 2" key="1">
    <citation type="submission" date="2023-05" db="EMBL/GenBank/DDBJ databases">
        <title>Comparative genomics reveals the evidence of polycyclic aromatic hydrocarbons degradation in moderately halophilic genus Pontibacillus.</title>
        <authorList>
            <person name="Yang H."/>
            <person name="Qian Z."/>
        </authorList>
    </citation>
    <scope>NUCLEOTIDE SEQUENCE [LARGE SCALE GENOMIC DNA]</scope>
    <source>
        <strain evidence="2">HN14</strain>
    </source>
</reference>
<dbReference type="Pfam" id="PF22871">
    <property type="entry name" value="AimR"/>
    <property type="match status" value="1"/>
</dbReference>
<keyword evidence="1" id="KW-0675">Receptor</keyword>
<keyword evidence="2" id="KW-1185">Reference proteome</keyword>
<dbReference type="InterPro" id="IPR047705">
    <property type="entry name" value="AimR-like"/>
</dbReference>
<gene>
    <name evidence="1" type="ORF">QNI29_19370</name>
</gene>
<name>A0ABY8UYM2_9BACI</name>
<proteinExistence type="predicted"/>
<dbReference type="NCBIfam" id="NF038310">
    <property type="entry name" value="lysogeny_AimR"/>
    <property type="match status" value="1"/>
</dbReference>
<organism evidence="1 2">
    <name type="scientific">Pontibacillus chungwhensis</name>
    <dbReference type="NCBI Taxonomy" id="265426"/>
    <lineage>
        <taxon>Bacteria</taxon>
        <taxon>Bacillati</taxon>
        <taxon>Bacillota</taxon>
        <taxon>Bacilli</taxon>
        <taxon>Bacillales</taxon>
        <taxon>Bacillaceae</taxon>
        <taxon>Pontibacillus</taxon>
    </lineage>
</organism>
<evidence type="ECO:0000313" key="2">
    <source>
        <dbReference type="Proteomes" id="UP001236652"/>
    </source>
</evidence>
<protein>
    <submittedName>
        <fullName evidence="1">AimR family lysis-lysogeny pheromone receptor</fullName>
    </submittedName>
</protein>
<sequence>MSAKAIIRELSTQNISLYMLKNTLPKIHGKDQALHMIKEICLERKTPEARQHGMEFLIVNDLDKELLWMIEENKRSTDIMDRSWGQLYEIYYHYKNGKLNISQTFDNLQEIVLVTGEQECFVDLIQSILYYDSNRFSMFAVYIDRFKEKLDELEPSILKEYLTLRYKYLLFRYHWRNNELIIARKYAFNIMNEDLSPERIAKIHSSLALTYLFEGYEATLYHINQAQAIAEQYNIRSLQFVLDNHNIPFISAVHGRTEGITTLDPTEKAHLAIVRGETQQALDILEKIQDPTPFQLYYLGLAKEDKSILLESYFRFVNELSHYFFARLPLQAMSRLNMEIVQ</sequence>
<dbReference type="EMBL" id="CP126446">
    <property type="protein sequence ID" value="WIF97861.1"/>
    <property type="molecule type" value="Genomic_DNA"/>
</dbReference>
<dbReference type="RefSeq" id="WP_231417755.1">
    <property type="nucleotide sequence ID" value="NZ_CP126446.1"/>
</dbReference>